<dbReference type="AlphaFoldDB" id="A0AAX3P8G3"/>
<gene>
    <name evidence="1" type="ORF">PY771_23160</name>
</gene>
<sequence>MAKKKIVSVGFKLANNDVTPLSFRSKASLLDWDVILFREDIIEFLYSDRSSNNYQGKPSLSESTSFQLKEAVQHWRREILDAVNCGKTVFYFLEQYRDFYIDTGQRQYSGTGRNQKTTRIVSPYDNYKCLPLDISVTPRQGQEMILAPQGAEFLSTYWQDFSSISEYKVTLDSKQTKPLLYTKHGNNEVASYITTKSSGSLILLPYIDLENEEFTEEVELDDGWSSCWSEKGYQFGAKLVSSLINVDMQLRKSTENTVEPEWARSDIYAFTKEKVLRKKILELNEKIALLDIEKAHCLAELEGAGALRGLLYHTGKPLEASILEGLQTLGFEASNYEDDTKEFDVIFESAEGRLIGEAEGKDNKAINITKLRQLALNIHEDLERDEVSSPAKGVLFGNAYRLKPISDRDQPFTDKCLLSSKTSSTALVHTPDLFRVVHYVKESNDAAFAAQCRKLLVETVGLVEFPSTPRIEDESINIETAN</sequence>
<dbReference type="RefSeq" id="WP_077096466.1">
    <property type="nucleotide sequence ID" value="NZ_AP023398.1"/>
</dbReference>
<dbReference type="EMBL" id="CP118942">
    <property type="protein sequence ID" value="WEE26458.1"/>
    <property type="molecule type" value="Genomic_DNA"/>
</dbReference>
<organism evidence="1 2">
    <name type="scientific">Aeromonas hydrophila</name>
    <dbReference type="NCBI Taxonomy" id="644"/>
    <lineage>
        <taxon>Bacteria</taxon>
        <taxon>Pseudomonadati</taxon>
        <taxon>Pseudomonadota</taxon>
        <taxon>Gammaproteobacteria</taxon>
        <taxon>Aeromonadales</taxon>
        <taxon>Aeromonadaceae</taxon>
        <taxon>Aeromonas</taxon>
    </lineage>
</organism>
<proteinExistence type="predicted"/>
<evidence type="ECO:0000313" key="2">
    <source>
        <dbReference type="Proteomes" id="UP001214666"/>
    </source>
</evidence>
<reference evidence="1" key="1">
    <citation type="submission" date="2023-02" db="EMBL/GenBank/DDBJ databases">
        <title>The sequence of Aeromonas hydrophila K533.</title>
        <authorList>
            <person name="Luo X."/>
        </authorList>
    </citation>
    <scope>NUCLEOTIDE SEQUENCE</scope>
    <source>
        <strain evidence="1">K533</strain>
    </source>
</reference>
<evidence type="ECO:0000313" key="1">
    <source>
        <dbReference type="EMBL" id="WEE26458.1"/>
    </source>
</evidence>
<name>A0AAX3P8G3_AERHY</name>
<dbReference type="Proteomes" id="UP001214666">
    <property type="component" value="Chromosome"/>
</dbReference>
<protein>
    <submittedName>
        <fullName evidence="1">Uncharacterized protein</fullName>
    </submittedName>
</protein>
<accession>A0AAX3P8G3</accession>